<feature type="transmembrane region" description="Helical" evidence="11">
    <location>
        <begin position="735"/>
        <end position="756"/>
    </location>
</feature>
<dbReference type="Proteomes" id="UP001519460">
    <property type="component" value="Unassembled WGS sequence"/>
</dbReference>
<evidence type="ECO:0000256" key="3">
    <source>
        <dbReference type="ARBA" id="ARBA00022692"/>
    </source>
</evidence>
<evidence type="ECO:0000256" key="1">
    <source>
        <dbReference type="ARBA" id="ARBA00004651"/>
    </source>
</evidence>
<feature type="compositionally biased region" description="Polar residues" evidence="10">
    <location>
        <begin position="362"/>
        <end position="379"/>
    </location>
</feature>
<dbReference type="PROSITE" id="PS50262">
    <property type="entry name" value="G_PROTEIN_RECEP_F1_2"/>
    <property type="match status" value="1"/>
</dbReference>
<dbReference type="GO" id="GO:0004930">
    <property type="term" value="F:G protein-coupled receptor activity"/>
    <property type="evidence" value="ECO:0007669"/>
    <property type="project" value="UniProtKB-KW"/>
</dbReference>
<keyword evidence="2" id="KW-1003">Cell membrane</keyword>
<evidence type="ECO:0000256" key="8">
    <source>
        <dbReference type="ARBA" id="ARBA00023224"/>
    </source>
</evidence>
<feature type="region of interest" description="Disordered" evidence="10">
    <location>
        <begin position="304"/>
        <end position="456"/>
    </location>
</feature>
<proteinExistence type="inferred from homology"/>
<feature type="transmembrane region" description="Helical" evidence="11">
    <location>
        <begin position="132"/>
        <end position="158"/>
    </location>
</feature>
<evidence type="ECO:0000256" key="11">
    <source>
        <dbReference type="SAM" id="Phobius"/>
    </source>
</evidence>
<dbReference type="InterPro" id="IPR000276">
    <property type="entry name" value="GPCR_Rhodpsn"/>
</dbReference>
<organism evidence="13 14">
    <name type="scientific">Batillaria attramentaria</name>
    <dbReference type="NCBI Taxonomy" id="370345"/>
    <lineage>
        <taxon>Eukaryota</taxon>
        <taxon>Metazoa</taxon>
        <taxon>Spiralia</taxon>
        <taxon>Lophotrochozoa</taxon>
        <taxon>Mollusca</taxon>
        <taxon>Gastropoda</taxon>
        <taxon>Caenogastropoda</taxon>
        <taxon>Sorbeoconcha</taxon>
        <taxon>Cerithioidea</taxon>
        <taxon>Batillariidae</taxon>
        <taxon>Batillaria</taxon>
    </lineage>
</organism>
<keyword evidence="14" id="KW-1185">Reference proteome</keyword>
<keyword evidence="4 11" id="KW-1133">Transmembrane helix</keyword>
<keyword evidence="6 11" id="KW-0472">Membrane</keyword>
<dbReference type="InterPro" id="IPR000995">
    <property type="entry name" value="Musac_Ach_rcpt"/>
</dbReference>
<feature type="transmembrane region" description="Helical" evidence="11">
    <location>
        <begin position="96"/>
        <end position="120"/>
    </location>
</feature>
<dbReference type="EMBL" id="JACVVK020000164">
    <property type="protein sequence ID" value="KAK7487473.1"/>
    <property type="molecule type" value="Genomic_DNA"/>
</dbReference>
<dbReference type="GO" id="GO:0005886">
    <property type="term" value="C:plasma membrane"/>
    <property type="evidence" value="ECO:0007669"/>
    <property type="project" value="UniProtKB-SubCell"/>
</dbReference>
<dbReference type="PRINTS" id="PR00243">
    <property type="entry name" value="MUSCARINICR"/>
</dbReference>
<dbReference type="Pfam" id="PF00001">
    <property type="entry name" value="7tm_1"/>
    <property type="match status" value="2"/>
</dbReference>
<evidence type="ECO:0000313" key="14">
    <source>
        <dbReference type="Proteomes" id="UP001519460"/>
    </source>
</evidence>
<feature type="region of interest" description="Disordered" evidence="10">
    <location>
        <begin position="651"/>
        <end position="731"/>
    </location>
</feature>
<sequence length="814" mass="88353">MGDNSSSNVTSHPVWATMAPALLNRTDGPFANDSSLYDVTAMTSLSSVTQCMWNDTLNQTLCETLLPGDSGDVANTTDGGGAAAGGGGAHSLGLTIFLGTLAAVISIVTVLGNITVLLAFGLERSIRQPTNYFIASLAVSDLLIGTFSMPLFTQYLLLNYWPLGPWLCDLWLSLDWTVCLTSQYTVFLITMDRFLSVKIPAKYRNWRTERKVLVMVSVTWVFPAVVFFTTIIGWQFFVGERTVAAGSCEVQFMNTPLFTFLLTIGYYWITLVVMCGLYAGIYKVALDLQRKSDAKHRKLEATMELAGDHSATRNTASNSSDSQQQGAKNFKKLRQKRKKQSVKTNAAMDGGGGVGGGKKGEQNNVSKMGKTLNTTSFGGQNKLGPGDLGHRDSLGGASMATDMGDNKEDDRSSSPAFASDDENSSSGQHQGVGNKSPKTTTTPNNARPSKSALNPKVGIAGIVNTALLTTPDSLRQTQNMVKPPVYSDPASTEPSGTPMPPSGQYLRPTHGGPHYSRLDQGHDSSAEHDTGGQLEVDNLYSSSASDRQERSTAPLLDSDITKGCIYIDEKSFLNLTTGDYVQPLLAITDGKTDGGGGGNELDSPLWKRRNSLPLPPLASDIFDIVIDDEFTDTGISEITATTALHSKLNGDEGHLAEENDGGQPAEAAPGAPVPTPPAPDTRSASESQGGLCEPRRPRKGDGRLHSFVKSVRSRNSRRRNRRERKSKSENRARKALRTITIILGAFVLCWTPYHIMVFVIALCGSTSCVNVELYSFTYWLCYLNSPINPFCYAFANAQFKRTFLRILRFDWHRT</sequence>
<evidence type="ECO:0000256" key="9">
    <source>
        <dbReference type="RuleBase" id="RU000688"/>
    </source>
</evidence>
<evidence type="ECO:0000313" key="13">
    <source>
        <dbReference type="EMBL" id="KAK7487473.1"/>
    </source>
</evidence>
<dbReference type="Gene3D" id="1.20.1070.10">
    <property type="entry name" value="Rhodopsin 7-helix transmembrane proteins"/>
    <property type="match status" value="2"/>
</dbReference>
<keyword evidence="8 9" id="KW-0807">Transducer</keyword>
<feature type="compositionally biased region" description="Basic and acidic residues" evidence="10">
    <location>
        <begin position="693"/>
        <end position="704"/>
    </location>
</feature>
<feature type="compositionally biased region" description="Basic and acidic residues" evidence="10">
    <location>
        <begin position="516"/>
        <end position="530"/>
    </location>
</feature>
<dbReference type="PANTHER" id="PTHR24248">
    <property type="entry name" value="ADRENERGIC RECEPTOR-RELATED G-PROTEIN COUPLED RECEPTOR"/>
    <property type="match status" value="1"/>
</dbReference>
<dbReference type="PROSITE" id="PS00237">
    <property type="entry name" value="G_PROTEIN_RECEP_F1_1"/>
    <property type="match status" value="1"/>
</dbReference>
<dbReference type="InterPro" id="IPR017452">
    <property type="entry name" value="GPCR_Rhodpsn_7TM"/>
</dbReference>
<comment type="caution">
    <text evidence="13">The sequence shown here is derived from an EMBL/GenBank/DDBJ whole genome shotgun (WGS) entry which is preliminary data.</text>
</comment>
<feature type="transmembrane region" description="Helical" evidence="11">
    <location>
        <begin position="257"/>
        <end position="281"/>
    </location>
</feature>
<dbReference type="SMART" id="SM01381">
    <property type="entry name" value="7TM_GPCR_Srsx"/>
    <property type="match status" value="1"/>
</dbReference>
<dbReference type="PRINTS" id="PR00237">
    <property type="entry name" value="GPCRRHODOPSN"/>
</dbReference>
<evidence type="ECO:0000256" key="2">
    <source>
        <dbReference type="ARBA" id="ARBA00022475"/>
    </source>
</evidence>
<feature type="transmembrane region" description="Helical" evidence="11">
    <location>
        <begin position="212"/>
        <end position="237"/>
    </location>
</feature>
<feature type="compositionally biased region" description="Polar residues" evidence="10">
    <location>
        <begin position="424"/>
        <end position="452"/>
    </location>
</feature>
<feature type="compositionally biased region" description="Basic residues" evidence="10">
    <location>
        <begin position="711"/>
        <end position="725"/>
    </location>
</feature>
<keyword evidence="5 9" id="KW-0297">G-protein coupled receptor</keyword>
<reference evidence="13 14" key="1">
    <citation type="journal article" date="2023" name="Sci. Data">
        <title>Genome assembly of the Korean intertidal mud-creeper Batillaria attramentaria.</title>
        <authorList>
            <person name="Patra A.K."/>
            <person name="Ho P.T."/>
            <person name="Jun S."/>
            <person name="Lee S.J."/>
            <person name="Kim Y."/>
            <person name="Won Y.J."/>
        </authorList>
    </citation>
    <scope>NUCLEOTIDE SEQUENCE [LARGE SCALE GENOMIC DNA]</scope>
    <source>
        <strain evidence="13">Wonlab-2016</strain>
    </source>
</reference>
<evidence type="ECO:0000256" key="5">
    <source>
        <dbReference type="ARBA" id="ARBA00023040"/>
    </source>
</evidence>
<feature type="compositionally biased region" description="Basic residues" evidence="10">
    <location>
        <begin position="329"/>
        <end position="341"/>
    </location>
</feature>
<feature type="compositionally biased region" description="Polar residues" evidence="10">
    <location>
        <begin position="312"/>
        <end position="327"/>
    </location>
</feature>
<dbReference type="SUPFAM" id="SSF81321">
    <property type="entry name" value="Family A G protein-coupled receptor-like"/>
    <property type="match status" value="2"/>
</dbReference>
<evidence type="ECO:0000256" key="10">
    <source>
        <dbReference type="SAM" id="MobiDB-lite"/>
    </source>
</evidence>
<evidence type="ECO:0000256" key="6">
    <source>
        <dbReference type="ARBA" id="ARBA00023136"/>
    </source>
</evidence>
<keyword evidence="3 9" id="KW-0812">Transmembrane</keyword>
<comment type="subcellular location">
    <subcellularLocation>
        <location evidence="1">Cell membrane</location>
        <topology evidence="1">Multi-pass membrane protein</topology>
    </subcellularLocation>
</comment>
<feature type="transmembrane region" description="Helical" evidence="11">
    <location>
        <begin position="776"/>
        <end position="795"/>
    </location>
</feature>
<dbReference type="AlphaFoldDB" id="A0ABD0KKC8"/>
<name>A0ABD0KKC8_9CAEN</name>
<evidence type="ECO:0000259" key="12">
    <source>
        <dbReference type="PROSITE" id="PS50262"/>
    </source>
</evidence>
<accession>A0ABD0KKC8</accession>
<gene>
    <name evidence="13" type="ORF">BaRGS_00021314</name>
</gene>
<feature type="domain" description="G-protein coupled receptors family 1 profile" evidence="12">
    <location>
        <begin position="112"/>
        <end position="792"/>
    </location>
</feature>
<feature type="compositionally biased region" description="Polar residues" evidence="10">
    <location>
        <begin position="470"/>
        <end position="480"/>
    </location>
</feature>
<dbReference type="PANTHER" id="PTHR24248:SF185">
    <property type="entry name" value="DOPAMINE RECEPTOR 2"/>
    <property type="match status" value="1"/>
</dbReference>
<protein>
    <recommendedName>
        <fullName evidence="12">G-protein coupled receptors family 1 profile domain-containing protein</fullName>
    </recommendedName>
</protein>
<comment type="similarity">
    <text evidence="9">Belongs to the G-protein coupled receptor 1 family.</text>
</comment>
<evidence type="ECO:0000256" key="7">
    <source>
        <dbReference type="ARBA" id="ARBA00023170"/>
    </source>
</evidence>
<keyword evidence="7 9" id="KW-0675">Receptor</keyword>
<feature type="region of interest" description="Disordered" evidence="10">
    <location>
        <begin position="470"/>
        <end position="531"/>
    </location>
</feature>
<evidence type="ECO:0000256" key="4">
    <source>
        <dbReference type="ARBA" id="ARBA00022989"/>
    </source>
</evidence>
<feature type="transmembrane region" description="Helical" evidence="11">
    <location>
        <begin position="170"/>
        <end position="191"/>
    </location>
</feature>